<comment type="caution">
    <text evidence="2">The sequence shown here is derived from an EMBL/GenBank/DDBJ whole genome shotgun (WGS) entry which is preliminary data.</text>
</comment>
<keyword evidence="1" id="KW-0732">Signal</keyword>
<evidence type="ECO:0000313" key="2">
    <source>
        <dbReference type="EMBL" id="NIH96712.1"/>
    </source>
</evidence>
<feature type="chain" id="PRO_5038832083" evidence="1">
    <location>
        <begin position="21"/>
        <end position="69"/>
    </location>
</feature>
<protein>
    <submittedName>
        <fullName evidence="2">Uncharacterized protein</fullName>
    </submittedName>
</protein>
<gene>
    <name evidence="2" type="ORF">FHU31_003702</name>
</gene>
<evidence type="ECO:0000313" key="3">
    <source>
        <dbReference type="Proteomes" id="UP000547444"/>
    </source>
</evidence>
<dbReference type="RefSeq" id="WP_167161249.1">
    <property type="nucleotide sequence ID" value="NZ_JAANOW010000002.1"/>
</dbReference>
<proteinExistence type="predicted"/>
<evidence type="ECO:0000256" key="1">
    <source>
        <dbReference type="SAM" id="SignalP"/>
    </source>
</evidence>
<keyword evidence="3" id="KW-1185">Reference proteome</keyword>
<accession>A0A7X5U1J8</accession>
<dbReference type="Proteomes" id="UP000547444">
    <property type="component" value="Unassembled WGS sequence"/>
</dbReference>
<feature type="signal peptide" evidence="1">
    <location>
        <begin position="1"/>
        <end position="20"/>
    </location>
</feature>
<name>A0A7X5U1J8_9MYCO</name>
<sequence>MQRWAQRTVMVATAAPAAVAIGTATGDGYPEHSFNWDFNWDVVQRVRAGLEQAGAHTVAGYLRSMSTTG</sequence>
<dbReference type="EMBL" id="JAANOW010000002">
    <property type="protein sequence ID" value="NIH96712.1"/>
    <property type="molecule type" value="Genomic_DNA"/>
</dbReference>
<dbReference type="AlphaFoldDB" id="A0A7X5U1J8"/>
<reference evidence="2 3" key="1">
    <citation type="submission" date="2020-03" db="EMBL/GenBank/DDBJ databases">
        <title>Sequencing the genomes of 1000 actinobacteria strains.</title>
        <authorList>
            <person name="Klenk H.-P."/>
        </authorList>
    </citation>
    <scope>NUCLEOTIDE SEQUENCE [LARGE SCALE GENOMIC DNA]</scope>
    <source>
        <strain evidence="2 3">DSM 44556</strain>
    </source>
</reference>
<organism evidence="2 3">
    <name type="scientific">Mycolicibacterium fluoranthenivorans</name>
    <dbReference type="NCBI Taxonomy" id="258505"/>
    <lineage>
        <taxon>Bacteria</taxon>
        <taxon>Bacillati</taxon>
        <taxon>Actinomycetota</taxon>
        <taxon>Actinomycetes</taxon>
        <taxon>Mycobacteriales</taxon>
        <taxon>Mycobacteriaceae</taxon>
        <taxon>Mycolicibacterium</taxon>
    </lineage>
</organism>